<dbReference type="AlphaFoldDB" id="A0A0R1WF29"/>
<dbReference type="Proteomes" id="UP000050973">
    <property type="component" value="Unassembled WGS sequence"/>
</dbReference>
<reference evidence="1 2" key="1">
    <citation type="journal article" date="2015" name="Genome Announc.">
        <title>Expanding the biotechnology potential of lactobacilli through comparative genomics of 213 strains and associated genera.</title>
        <authorList>
            <person name="Sun Z."/>
            <person name="Harris H.M."/>
            <person name="McCann A."/>
            <person name="Guo C."/>
            <person name="Argimon S."/>
            <person name="Zhang W."/>
            <person name="Yang X."/>
            <person name="Jeffery I.B."/>
            <person name="Cooney J.C."/>
            <person name="Kagawa T.F."/>
            <person name="Liu W."/>
            <person name="Song Y."/>
            <person name="Salvetti E."/>
            <person name="Wrobel A."/>
            <person name="Rasinkangas P."/>
            <person name="Parkhill J."/>
            <person name="Rea M.C."/>
            <person name="O'Sullivan O."/>
            <person name="Ritari J."/>
            <person name="Douillard F.P."/>
            <person name="Paul Ross R."/>
            <person name="Yang R."/>
            <person name="Briner A.E."/>
            <person name="Felis G.E."/>
            <person name="de Vos W.M."/>
            <person name="Barrangou R."/>
            <person name="Klaenhammer T.R."/>
            <person name="Caufield P.W."/>
            <person name="Cui Y."/>
            <person name="Zhang H."/>
            <person name="O'Toole P.W."/>
        </authorList>
    </citation>
    <scope>NUCLEOTIDE SEQUENCE [LARGE SCALE GENOMIC DNA]</scope>
    <source>
        <strain evidence="1 2">DSM 4864</strain>
    </source>
</reference>
<sequence length="91" mass="9856">MIKITFADGSSKTINKLTDVSAWKSLDAVSNKEPYYGEMAFHGSYNDGTEIATSDPLAGISGLIGSTDWFSIGKDKTLYKTTSVVKLELID</sequence>
<organism evidence="1 2">
    <name type="scientific">Limosilactobacillus oris DSM 4864</name>
    <dbReference type="NCBI Taxonomy" id="1423779"/>
    <lineage>
        <taxon>Bacteria</taxon>
        <taxon>Bacillati</taxon>
        <taxon>Bacillota</taxon>
        <taxon>Bacilli</taxon>
        <taxon>Lactobacillales</taxon>
        <taxon>Lactobacillaceae</taxon>
        <taxon>Limosilactobacillus</taxon>
    </lineage>
</organism>
<dbReference type="PATRIC" id="fig|1423779.3.peg.1580"/>
<gene>
    <name evidence="1" type="ORF">FC49_GL001528</name>
</gene>
<accession>A0A0R1WF29</accession>
<dbReference type="RefSeq" id="WP_056984213.1">
    <property type="nucleotide sequence ID" value="NZ_AZGE01000005.1"/>
</dbReference>
<comment type="caution">
    <text evidence="1">The sequence shown here is derived from an EMBL/GenBank/DDBJ whole genome shotgun (WGS) entry which is preliminary data.</text>
</comment>
<dbReference type="EMBL" id="AZGE01000005">
    <property type="protein sequence ID" value="KRM16117.1"/>
    <property type="molecule type" value="Genomic_DNA"/>
</dbReference>
<proteinExistence type="predicted"/>
<evidence type="ECO:0000313" key="2">
    <source>
        <dbReference type="Proteomes" id="UP000050973"/>
    </source>
</evidence>
<protein>
    <submittedName>
        <fullName evidence="1">Uncharacterized protein</fullName>
    </submittedName>
</protein>
<name>A0A0R1WF29_9LACO</name>
<evidence type="ECO:0000313" key="1">
    <source>
        <dbReference type="EMBL" id="KRM16117.1"/>
    </source>
</evidence>